<proteinExistence type="predicted"/>
<accession>A0A8H9M8Y1</accession>
<sequence>MRVNVLYYMPVHRCRERQLAHVFMGVAGPYAFDLHMKSSFIECEKMSPRIAEAQSIAIGK</sequence>
<dbReference type="AlphaFoldDB" id="A0A8H9M8Y1"/>
<evidence type="ECO:0000313" key="1">
    <source>
        <dbReference type="EMBL" id="GHC57120.1"/>
    </source>
</evidence>
<keyword evidence="2" id="KW-1185">Reference proteome</keyword>
<gene>
    <name evidence="1" type="ORF">GCM10010096_32700</name>
</gene>
<dbReference type="EMBL" id="BMZN01000005">
    <property type="protein sequence ID" value="GHC57120.1"/>
    <property type="molecule type" value="Genomic_DNA"/>
</dbReference>
<evidence type="ECO:0000313" key="2">
    <source>
        <dbReference type="Proteomes" id="UP000608923"/>
    </source>
</evidence>
<comment type="caution">
    <text evidence="1">The sequence shown here is derived from an EMBL/GenBank/DDBJ whole genome shotgun (WGS) entry which is preliminary data.</text>
</comment>
<name>A0A8H9M8Y1_9BURK</name>
<dbReference type="Proteomes" id="UP000608923">
    <property type="component" value="Unassembled WGS sequence"/>
</dbReference>
<organism evidence="1 2">
    <name type="scientific">Alcaligenes pakistanensis</name>
    <dbReference type="NCBI Taxonomy" id="1482717"/>
    <lineage>
        <taxon>Bacteria</taxon>
        <taxon>Pseudomonadati</taxon>
        <taxon>Pseudomonadota</taxon>
        <taxon>Betaproteobacteria</taxon>
        <taxon>Burkholderiales</taxon>
        <taxon>Alcaligenaceae</taxon>
        <taxon>Alcaligenes</taxon>
    </lineage>
</organism>
<reference evidence="2" key="1">
    <citation type="journal article" date="2019" name="Int. J. Syst. Evol. Microbiol.">
        <title>The Global Catalogue of Microorganisms (GCM) 10K type strain sequencing project: providing services to taxonomists for standard genome sequencing and annotation.</title>
        <authorList>
            <consortium name="The Broad Institute Genomics Platform"/>
            <consortium name="The Broad Institute Genome Sequencing Center for Infectious Disease"/>
            <person name="Wu L."/>
            <person name="Ma J."/>
        </authorList>
    </citation>
    <scope>NUCLEOTIDE SEQUENCE [LARGE SCALE GENOMIC DNA]</scope>
    <source>
        <strain evidence="2">KCTC 42083</strain>
    </source>
</reference>
<protein>
    <submittedName>
        <fullName evidence="1">Uncharacterized protein</fullName>
    </submittedName>
</protein>